<name>A0A1M6B619_9BACT</name>
<dbReference type="NCBIfam" id="TIGR02009">
    <property type="entry name" value="PGMB-YQAB-SF"/>
    <property type="match status" value="1"/>
</dbReference>
<dbReference type="PRINTS" id="PR00413">
    <property type="entry name" value="HADHALOGNASE"/>
</dbReference>
<gene>
    <name evidence="2" type="ORF">SAMN05444280_10295</name>
</gene>
<dbReference type="SUPFAM" id="SSF56784">
    <property type="entry name" value="HAD-like"/>
    <property type="match status" value="1"/>
</dbReference>
<dbReference type="InterPro" id="IPR006439">
    <property type="entry name" value="HAD-SF_hydro_IA"/>
</dbReference>
<dbReference type="EMBL" id="FQZE01000002">
    <property type="protein sequence ID" value="SHI44018.1"/>
    <property type="molecule type" value="Genomic_DNA"/>
</dbReference>
<dbReference type="SFLD" id="SFLDS00003">
    <property type="entry name" value="Haloacid_Dehalogenase"/>
    <property type="match status" value="1"/>
</dbReference>
<proteinExistence type="inferred from homology"/>
<dbReference type="InterPro" id="IPR036412">
    <property type="entry name" value="HAD-like_sf"/>
</dbReference>
<sequence length="202" mass="22753">MKELVVDPKARALIFDLDGTIADTMPVHFLAYKEILRDYGIEFTPELFATLAGIPAVQTIQKLNEMFGTEMDSVKTGHLKEQVYEQMMHKMKPVEPVVNLVKKYYGEMPMSVGTGGYKKLAWKSLKILELDKYFDILISSEDVTHPKPHPETFLKCAEKMGVLPQHCQVFEDGELGMQAARAAGMMATLVTDFYDVSIGKEI</sequence>
<dbReference type="Proteomes" id="UP000184050">
    <property type="component" value="Unassembled WGS sequence"/>
</dbReference>
<dbReference type="SFLD" id="SFLDG01129">
    <property type="entry name" value="C1.5:_HAD__Beta-PGM__Phosphata"/>
    <property type="match status" value="1"/>
</dbReference>
<dbReference type="InterPro" id="IPR010976">
    <property type="entry name" value="B-phosphoglucomutase_hydrolase"/>
</dbReference>
<dbReference type="InterPro" id="IPR023214">
    <property type="entry name" value="HAD_sf"/>
</dbReference>
<keyword evidence="3" id="KW-1185">Reference proteome</keyword>
<evidence type="ECO:0000313" key="3">
    <source>
        <dbReference type="Proteomes" id="UP000184050"/>
    </source>
</evidence>
<dbReference type="PANTHER" id="PTHR43481">
    <property type="entry name" value="FRUCTOSE-1-PHOSPHATE PHOSPHATASE"/>
    <property type="match status" value="1"/>
</dbReference>
<dbReference type="STRING" id="1168035.SAMN05444280_10295"/>
<dbReference type="Gene3D" id="3.40.50.1000">
    <property type="entry name" value="HAD superfamily/HAD-like"/>
    <property type="match status" value="1"/>
</dbReference>
<dbReference type="NCBIfam" id="TIGR01509">
    <property type="entry name" value="HAD-SF-IA-v3"/>
    <property type="match status" value="1"/>
</dbReference>
<dbReference type="InterPro" id="IPR041492">
    <property type="entry name" value="HAD_2"/>
</dbReference>
<dbReference type="InterPro" id="IPR023198">
    <property type="entry name" value="PGP-like_dom2"/>
</dbReference>
<accession>A0A1M6B619</accession>
<dbReference type="GO" id="GO:0050308">
    <property type="term" value="F:sugar-phosphatase activity"/>
    <property type="evidence" value="ECO:0007669"/>
    <property type="project" value="TreeGrafter"/>
</dbReference>
<dbReference type="RefSeq" id="WP_073164628.1">
    <property type="nucleotide sequence ID" value="NZ_FQZE01000002.1"/>
</dbReference>
<dbReference type="Pfam" id="PF13419">
    <property type="entry name" value="HAD_2"/>
    <property type="match status" value="1"/>
</dbReference>
<evidence type="ECO:0000256" key="1">
    <source>
        <dbReference type="ARBA" id="ARBA00006171"/>
    </source>
</evidence>
<protein>
    <submittedName>
        <fullName evidence="2">Haloacid dehalogenase superfamily, subfamily IA, variant 3 with third motif having DD or ED/beta-phosphoglucomutase family hydrolase</fullName>
    </submittedName>
</protein>
<evidence type="ECO:0000313" key="2">
    <source>
        <dbReference type="EMBL" id="SHI44018.1"/>
    </source>
</evidence>
<dbReference type="CDD" id="cd07505">
    <property type="entry name" value="HAD_BPGM-like"/>
    <property type="match status" value="1"/>
</dbReference>
<keyword evidence="2" id="KW-0378">Hydrolase</keyword>
<dbReference type="PANTHER" id="PTHR43481:SF4">
    <property type="entry name" value="GLYCEROL-1-PHOSPHATE PHOSPHOHYDROLASE 1-RELATED"/>
    <property type="match status" value="1"/>
</dbReference>
<organism evidence="2 3">
    <name type="scientific">Tangfeifania diversioriginum</name>
    <dbReference type="NCBI Taxonomy" id="1168035"/>
    <lineage>
        <taxon>Bacteria</taxon>
        <taxon>Pseudomonadati</taxon>
        <taxon>Bacteroidota</taxon>
        <taxon>Bacteroidia</taxon>
        <taxon>Marinilabiliales</taxon>
        <taxon>Prolixibacteraceae</taxon>
        <taxon>Tangfeifania</taxon>
    </lineage>
</organism>
<dbReference type="OrthoDB" id="9797743at2"/>
<dbReference type="AlphaFoldDB" id="A0A1M6B619"/>
<comment type="similarity">
    <text evidence="1">Belongs to the HAD-like hydrolase superfamily. CbbY/CbbZ/Gph/YieH family.</text>
</comment>
<reference evidence="2 3" key="1">
    <citation type="submission" date="2016-11" db="EMBL/GenBank/DDBJ databases">
        <authorList>
            <person name="Jaros S."/>
            <person name="Januszkiewicz K."/>
            <person name="Wedrychowicz H."/>
        </authorList>
    </citation>
    <scope>NUCLEOTIDE SEQUENCE [LARGE SCALE GENOMIC DNA]</scope>
    <source>
        <strain evidence="2 3">DSM 27063</strain>
    </source>
</reference>
<dbReference type="SFLD" id="SFLDG01135">
    <property type="entry name" value="C1.5.6:_HAD__Beta-PGM__Phospha"/>
    <property type="match status" value="1"/>
</dbReference>
<dbReference type="Gene3D" id="1.10.150.240">
    <property type="entry name" value="Putative phosphatase, domain 2"/>
    <property type="match status" value="1"/>
</dbReference>
<dbReference type="InterPro" id="IPR051806">
    <property type="entry name" value="HAD-like_SPP"/>
</dbReference>